<dbReference type="Gene3D" id="3.30.70.1150">
    <property type="entry name" value="ACT-like. Chain A, domain 2"/>
    <property type="match status" value="1"/>
</dbReference>
<dbReference type="HOGENOM" id="CLU_170247_0_1_9"/>
<dbReference type="InterPro" id="IPR045865">
    <property type="entry name" value="ACT-like_dom_sf"/>
</dbReference>
<name>E6U650_ETHHY</name>
<protein>
    <recommendedName>
        <fullName evidence="3">CopG family transcriptional regulator</fullName>
    </recommendedName>
</protein>
<dbReference type="Pfam" id="PF21699">
    <property type="entry name" value="TM1266-like"/>
    <property type="match status" value="1"/>
</dbReference>
<dbReference type="InterPro" id="IPR023860">
    <property type="entry name" value="FeFe-hyd_TM1266"/>
</dbReference>
<dbReference type="InterPro" id="IPR027271">
    <property type="entry name" value="Acetolactate_synth/TF_NikR_C"/>
</dbReference>
<dbReference type="SUPFAM" id="SSF55021">
    <property type="entry name" value="ACT-like"/>
    <property type="match status" value="1"/>
</dbReference>
<evidence type="ECO:0000313" key="1">
    <source>
        <dbReference type="EMBL" id="ADU25729.1"/>
    </source>
</evidence>
<reference evidence="1 2" key="1">
    <citation type="submission" date="2010-12" db="EMBL/GenBank/DDBJ databases">
        <title>Complete sequence of Ethanoligenens harbinense YUAN-3.</title>
        <authorList>
            <person name="Lucas S."/>
            <person name="Copeland A."/>
            <person name="Lapidus A."/>
            <person name="Cheng J.-F."/>
            <person name="Bruce D."/>
            <person name="Goodwin L."/>
            <person name="Pitluck S."/>
            <person name="Chertkov O."/>
            <person name="Misra M."/>
            <person name="Detter J.C."/>
            <person name="Han C."/>
            <person name="Tapia R."/>
            <person name="Land M."/>
            <person name="Hauser L."/>
            <person name="Jeffries C."/>
            <person name="Kyrpides N."/>
            <person name="Ivanova N."/>
            <person name="Mikhailova N."/>
            <person name="Wang A."/>
            <person name="Mouttaki H."/>
            <person name="He Z."/>
            <person name="Zhou J."/>
            <person name="Hemme C.L."/>
            <person name="Woyke T."/>
        </authorList>
    </citation>
    <scope>NUCLEOTIDE SEQUENCE [LARGE SCALE GENOMIC DNA]</scope>
    <source>
        <strain evidence="2">DSM 18485 / JCM 12961 / CGMCC 1.5033 / YUAN-3</strain>
    </source>
</reference>
<dbReference type="AlphaFoldDB" id="E6U650"/>
<evidence type="ECO:0000313" key="2">
    <source>
        <dbReference type="Proteomes" id="UP000001551"/>
    </source>
</evidence>
<dbReference type="Proteomes" id="UP000001551">
    <property type="component" value="Chromosome"/>
</dbReference>
<keyword evidence="2" id="KW-1185">Reference proteome</keyword>
<dbReference type="NCBIfam" id="TIGR03959">
    <property type="entry name" value="hyd_TM1266"/>
    <property type="match status" value="1"/>
</dbReference>
<dbReference type="STRING" id="663278.Ethha_0142"/>
<organism evidence="1 2">
    <name type="scientific">Ethanoligenens harbinense (strain DSM 18485 / JCM 12961 / CGMCC 1.5033 / YUAN-3)</name>
    <dbReference type="NCBI Taxonomy" id="663278"/>
    <lineage>
        <taxon>Bacteria</taxon>
        <taxon>Bacillati</taxon>
        <taxon>Bacillota</taxon>
        <taxon>Clostridia</taxon>
        <taxon>Eubacteriales</taxon>
        <taxon>Oscillospiraceae</taxon>
        <taxon>Ethanoligenens</taxon>
    </lineage>
</organism>
<dbReference type="RefSeq" id="WP_013484110.1">
    <property type="nucleotide sequence ID" value="NC_014828.1"/>
</dbReference>
<dbReference type="EMBL" id="CP002400">
    <property type="protein sequence ID" value="ADU25729.1"/>
    <property type="molecule type" value="Genomic_DNA"/>
</dbReference>
<proteinExistence type="predicted"/>
<dbReference type="KEGG" id="eha:Ethha_0142"/>
<sequence>MEDKRLGVVGIVVEDLGSAAQINAVLHEFAALVVGRMGIPCRERGVSVISLIVDGENDHISAMTGRLGRIPHVTVKTALTKNQGGAHATEGV</sequence>
<accession>E6U650</accession>
<dbReference type="eggNOG" id="COG0864">
    <property type="taxonomic scope" value="Bacteria"/>
</dbReference>
<evidence type="ECO:0008006" key="3">
    <source>
        <dbReference type="Google" id="ProtNLM"/>
    </source>
</evidence>
<gene>
    <name evidence="1" type="ordered locus">Ethha_0142</name>
</gene>